<comment type="caution">
    <text evidence="1">The sequence shown here is derived from an EMBL/GenBank/DDBJ whole genome shotgun (WGS) entry which is preliminary data.</text>
</comment>
<evidence type="ECO:0008006" key="3">
    <source>
        <dbReference type="Google" id="ProtNLM"/>
    </source>
</evidence>
<proteinExistence type="predicted"/>
<keyword evidence="2" id="KW-1185">Reference proteome</keyword>
<protein>
    <recommendedName>
        <fullName evidence="3">Protein kinase domain-containing protein</fullName>
    </recommendedName>
</protein>
<dbReference type="EMBL" id="JACEIK010012304">
    <property type="protein sequence ID" value="MCE3216103.1"/>
    <property type="molecule type" value="Genomic_DNA"/>
</dbReference>
<gene>
    <name evidence="1" type="ORF">HAX54_004900</name>
</gene>
<sequence length="680" mass="77421">MELQLTSFSDTATSTSDVHKAWHIFGSSTLSTGRPKLSHRISSKCTLFSASPQFIEFLCSIPNSPLHLTSNCFVTFSSIGFVTTVKFFANADAFPDFVPQLEFRELRPRGQGEFEERSQVMMPLPSVAWRIFGQNQLEQKLLPNFESYIVEEEVQVVMGRCTGQGEKSDGTWSRCSFTLLSKVKGRIFVVQFEELVNSFALSCAENLFHYQRNDEMEHLCSFQRPHSNANRQHVHNELKMLERFGSISMAMHVRALACLHKQVLFRSVHQGTKLDIWSAGVTLLYFIIGEHHFAGDPDQNIKEIVKLKGNEDLWEVAKLHNRVFISAVADVISVACKTTRLVFKKHAFEEACYCQGASGIHTYHCALVASAAGATFTFFGILVASSRHWPATGRVGGFRQAPCAGVLYLRAFFSSGISISSGCTLLPPYLVVPYSALFKFELYFWAHGVCDYIRHPEIIEKAHLGDMDYVKHALTLFTDFAAVFVRILIIMDKKLVPDFFYVHSPPVPQIISRKDRYYRSAQTGHDPCRRKAQEGGMIFFFSLTVNPILRNRRRKLVEQFFSYSLTGAGMKERRIRSYRLQLQQRLQQIFRGEDSAFSNSNYISVENYQKAEERKAAVRKIPEQMILSETSMETACKPGISSTEQQAEEVMKMQLKGDERRKDELMEAMQRQALLEMSQA</sequence>
<dbReference type="Proteomes" id="UP000823775">
    <property type="component" value="Unassembled WGS sequence"/>
</dbReference>
<evidence type="ECO:0000313" key="2">
    <source>
        <dbReference type="Proteomes" id="UP000823775"/>
    </source>
</evidence>
<dbReference type="SUPFAM" id="SSF56112">
    <property type="entry name" value="Protein kinase-like (PK-like)"/>
    <property type="match status" value="1"/>
</dbReference>
<dbReference type="Gene3D" id="1.10.510.10">
    <property type="entry name" value="Transferase(Phosphotransferase) domain 1"/>
    <property type="match status" value="1"/>
</dbReference>
<name>A0ABS8WV69_DATST</name>
<organism evidence="1 2">
    <name type="scientific">Datura stramonium</name>
    <name type="common">Jimsonweed</name>
    <name type="synonym">Common thornapple</name>
    <dbReference type="NCBI Taxonomy" id="4076"/>
    <lineage>
        <taxon>Eukaryota</taxon>
        <taxon>Viridiplantae</taxon>
        <taxon>Streptophyta</taxon>
        <taxon>Embryophyta</taxon>
        <taxon>Tracheophyta</taxon>
        <taxon>Spermatophyta</taxon>
        <taxon>Magnoliopsida</taxon>
        <taxon>eudicotyledons</taxon>
        <taxon>Gunneridae</taxon>
        <taxon>Pentapetalae</taxon>
        <taxon>asterids</taxon>
        <taxon>lamiids</taxon>
        <taxon>Solanales</taxon>
        <taxon>Solanaceae</taxon>
        <taxon>Solanoideae</taxon>
        <taxon>Datureae</taxon>
        <taxon>Datura</taxon>
    </lineage>
</organism>
<dbReference type="PANTHER" id="PTHR35749">
    <property type="entry name" value="OSJNBA0084A10.10 PROTEIN"/>
    <property type="match status" value="1"/>
</dbReference>
<accession>A0ABS8WV69</accession>
<reference evidence="1 2" key="1">
    <citation type="journal article" date="2021" name="BMC Genomics">
        <title>Datura genome reveals duplications of psychoactive alkaloid biosynthetic genes and high mutation rate following tissue culture.</title>
        <authorList>
            <person name="Rajewski A."/>
            <person name="Carter-House D."/>
            <person name="Stajich J."/>
            <person name="Litt A."/>
        </authorList>
    </citation>
    <scope>NUCLEOTIDE SEQUENCE [LARGE SCALE GENOMIC DNA]</scope>
    <source>
        <strain evidence="1">AR-01</strain>
    </source>
</reference>
<evidence type="ECO:0000313" key="1">
    <source>
        <dbReference type="EMBL" id="MCE3216103.1"/>
    </source>
</evidence>
<dbReference type="PANTHER" id="PTHR35749:SF1">
    <property type="entry name" value="OSJNBA0084A10.10 PROTEIN"/>
    <property type="match status" value="1"/>
</dbReference>
<dbReference type="InterPro" id="IPR011009">
    <property type="entry name" value="Kinase-like_dom_sf"/>
</dbReference>